<dbReference type="InParanoid" id="G4TFV1"/>
<dbReference type="STRING" id="1109443.G4TFV1"/>
<dbReference type="Pfam" id="PF00781">
    <property type="entry name" value="DAGK_cat"/>
    <property type="match status" value="1"/>
</dbReference>
<dbReference type="SUPFAM" id="SSF111331">
    <property type="entry name" value="NAD kinase/diacylglycerol kinase-like"/>
    <property type="match status" value="1"/>
</dbReference>
<dbReference type="SMART" id="SM00046">
    <property type="entry name" value="DAGKc"/>
    <property type="match status" value="1"/>
</dbReference>
<sequence length="419" mass="45680">MLIISNQHAGDKSGDVLVRETVIPLIQRLRPSLHLDYKQTQGPGDAGDIARAYVKQSTQQDSKTILISGGDTTIHEVVNGLVAHKLEGAVSLILVPSGTANALYHSLFPPTTRATFWASLPKELQDAVSGLPESTREKLYSVLFYLSESPMRRLHSTRTTVADADGVSTRELTSCVVVSSSLHASILEIAEQLRAEHPGIERFKLAAAKSITQWSQSRLEIKYPFAAYNPATGTFITRDSSPEATPNQFESIDGPFAYFLTTTNVDRLEMEFRIAPLATSLPAGVHSDSEAWMELLMIRPLRDPSILKDAPWQEDAAIREQFAPKTVAVLQGAYQNGTHPNLSYTASGEVSNGSGESTVVEYLRVKEWKWTPDPNSPPAHLVCVDGEVLFIPIGGSVTVKLNTEDGQLKMNVAGGIESD</sequence>
<dbReference type="AlphaFoldDB" id="G4TFV1"/>
<protein>
    <recommendedName>
        <fullName evidence="1">DAGKc domain-containing protein</fullName>
    </recommendedName>
</protein>
<dbReference type="PROSITE" id="PS50146">
    <property type="entry name" value="DAGK"/>
    <property type="match status" value="1"/>
</dbReference>
<dbReference type="InterPro" id="IPR016064">
    <property type="entry name" value="NAD/diacylglycerol_kinase_sf"/>
</dbReference>
<proteinExistence type="predicted"/>
<evidence type="ECO:0000259" key="1">
    <source>
        <dbReference type="PROSITE" id="PS50146"/>
    </source>
</evidence>
<dbReference type="GO" id="GO:0046512">
    <property type="term" value="P:sphingosine biosynthetic process"/>
    <property type="evidence" value="ECO:0007669"/>
    <property type="project" value="TreeGrafter"/>
</dbReference>
<dbReference type="InterPro" id="IPR017438">
    <property type="entry name" value="ATP-NAD_kinase_N"/>
</dbReference>
<keyword evidence="3" id="KW-1185">Reference proteome</keyword>
<gene>
    <name evidence="2" type="ORF">PIIN_04158</name>
</gene>
<reference evidence="2 3" key="1">
    <citation type="journal article" date="2011" name="PLoS Pathog.">
        <title>Endophytic Life Strategies Decoded by Genome and Transcriptome Analyses of the Mutualistic Root Symbiont Piriformospora indica.</title>
        <authorList>
            <person name="Zuccaro A."/>
            <person name="Lahrmann U."/>
            <person name="Guldener U."/>
            <person name="Langen G."/>
            <person name="Pfiffi S."/>
            <person name="Biedenkopf D."/>
            <person name="Wong P."/>
            <person name="Samans B."/>
            <person name="Grimm C."/>
            <person name="Basiewicz M."/>
            <person name="Murat C."/>
            <person name="Martin F."/>
            <person name="Kogel K.H."/>
        </authorList>
    </citation>
    <scope>NUCLEOTIDE SEQUENCE [LARGE SCALE GENOMIC DNA]</scope>
    <source>
        <strain evidence="2 3">DSM 11827</strain>
    </source>
</reference>
<dbReference type="OrthoDB" id="336240at2759"/>
<dbReference type="Proteomes" id="UP000007148">
    <property type="component" value="Unassembled WGS sequence"/>
</dbReference>
<dbReference type="InterPro" id="IPR001206">
    <property type="entry name" value="Diacylglycerol_kinase_cat_dom"/>
</dbReference>
<feature type="domain" description="DAGKc" evidence="1">
    <location>
        <begin position="1"/>
        <end position="107"/>
    </location>
</feature>
<dbReference type="PANTHER" id="PTHR12358:SF105">
    <property type="entry name" value="DAGKC DOMAIN-CONTAINING PROTEIN"/>
    <property type="match status" value="1"/>
</dbReference>
<dbReference type="InterPro" id="IPR050187">
    <property type="entry name" value="Lipid_Phosphate_FormReg"/>
</dbReference>
<dbReference type="HOGENOM" id="CLU_048757_0_0_1"/>
<dbReference type="eggNOG" id="ENOG502S4SP">
    <property type="taxonomic scope" value="Eukaryota"/>
</dbReference>
<dbReference type="GO" id="GO:0016020">
    <property type="term" value="C:membrane"/>
    <property type="evidence" value="ECO:0007669"/>
    <property type="project" value="TreeGrafter"/>
</dbReference>
<comment type="caution">
    <text evidence="2">The sequence shown here is derived from an EMBL/GenBank/DDBJ whole genome shotgun (WGS) entry which is preliminary data.</text>
</comment>
<dbReference type="PANTHER" id="PTHR12358">
    <property type="entry name" value="SPHINGOSINE KINASE"/>
    <property type="match status" value="1"/>
</dbReference>
<dbReference type="Gene3D" id="3.40.50.10330">
    <property type="entry name" value="Probable inorganic polyphosphate/atp-NAD kinase, domain 1"/>
    <property type="match status" value="1"/>
</dbReference>
<dbReference type="GO" id="GO:0001727">
    <property type="term" value="F:lipid kinase activity"/>
    <property type="evidence" value="ECO:0007669"/>
    <property type="project" value="TreeGrafter"/>
</dbReference>
<dbReference type="Gene3D" id="2.60.200.40">
    <property type="match status" value="1"/>
</dbReference>
<accession>G4TFV1</accession>
<name>G4TFV1_SERID</name>
<dbReference type="OMA" id="GWEWIPD"/>
<dbReference type="EMBL" id="CAFZ01000075">
    <property type="protein sequence ID" value="CCA70219.1"/>
    <property type="molecule type" value="Genomic_DNA"/>
</dbReference>
<organism evidence="2 3">
    <name type="scientific">Serendipita indica (strain DSM 11827)</name>
    <name type="common">Root endophyte fungus</name>
    <name type="synonym">Piriformospora indica</name>
    <dbReference type="NCBI Taxonomy" id="1109443"/>
    <lineage>
        <taxon>Eukaryota</taxon>
        <taxon>Fungi</taxon>
        <taxon>Dikarya</taxon>
        <taxon>Basidiomycota</taxon>
        <taxon>Agaricomycotina</taxon>
        <taxon>Agaricomycetes</taxon>
        <taxon>Sebacinales</taxon>
        <taxon>Serendipitaceae</taxon>
        <taxon>Serendipita</taxon>
    </lineage>
</organism>
<evidence type="ECO:0000313" key="3">
    <source>
        <dbReference type="Proteomes" id="UP000007148"/>
    </source>
</evidence>
<evidence type="ECO:0000313" key="2">
    <source>
        <dbReference type="EMBL" id="CCA70219.1"/>
    </source>
</evidence>
<dbReference type="GO" id="GO:0005737">
    <property type="term" value="C:cytoplasm"/>
    <property type="evidence" value="ECO:0007669"/>
    <property type="project" value="TreeGrafter"/>
</dbReference>